<dbReference type="Pfam" id="PF00501">
    <property type="entry name" value="AMP-binding"/>
    <property type="match status" value="1"/>
</dbReference>
<evidence type="ECO:0000313" key="6">
    <source>
        <dbReference type="Proteomes" id="UP000486534"/>
    </source>
</evidence>
<dbReference type="InterPro" id="IPR000873">
    <property type="entry name" value="AMP-dep_synth/lig_dom"/>
</dbReference>
<gene>
    <name evidence="5" type="ORF">GDH07_25630</name>
</gene>
<dbReference type="InterPro" id="IPR025110">
    <property type="entry name" value="AMP-bd_C"/>
</dbReference>
<evidence type="ECO:0000256" key="1">
    <source>
        <dbReference type="ARBA" id="ARBA00006432"/>
    </source>
</evidence>
<proteinExistence type="inferred from homology"/>
<dbReference type="SUPFAM" id="SSF56801">
    <property type="entry name" value="Acetyl-CoA synthetase-like"/>
    <property type="match status" value="1"/>
</dbReference>
<dbReference type="PROSITE" id="PS00455">
    <property type="entry name" value="AMP_BINDING"/>
    <property type="match status" value="1"/>
</dbReference>
<dbReference type="InterPro" id="IPR050237">
    <property type="entry name" value="ATP-dep_AMP-bd_enzyme"/>
</dbReference>
<keyword evidence="2" id="KW-0436">Ligase</keyword>
<dbReference type="FunFam" id="3.30.300.30:FF:000008">
    <property type="entry name" value="2,3-dihydroxybenzoate-AMP ligase"/>
    <property type="match status" value="1"/>
</dbReference>
<organism evidence="5 6">
    <name type="scientific">Pseudomonas piscis</name>
    <dbReference type="NCBI Taxonomy" id="2614538"/>
    <lineage>
        <taxon>Bacteria</taxon>
        <taxon>Pseudomonadati</taxon>
        <taxon>Pseudomonadota</taxon>
        <taxon>Gammaproteobacteria</taxon>
        <taxon>Pseudomonadales</taxon>
        <taxon>Pseudomonadaceae</taxon>
        <taxon>Pseudomonas</taxon>
    </lineage>
</organism>
<protein>
    <submittedName>
        <fullName evidence="5">AMP-binding protein</fullName>
    </submittedName>
</protein>
<dbReference type="PANTHER" id="PTHR43767:SF1">
    <property type="entry name" value="NONRIBOSOMAL PEPTIDE SYNTHASE PES1 (EUROFUNG)-RELATED"/>
    <property type="match status" value="1"/>
</dbReference>
<comment type="similarity">
    <text evidence="1">Belongs to the ATP-dependent AMP-binding enzyme family.</text>
</comment>
<dbReference type="AlphaFoldDB" id="A0A7X1PQT0"/>
<dbReference type="PANTHER" id="PTHR43767">
    <property type="entry name" value="LONG-CHAIN-FATTY-ACID--COA LIGASE"/>
    <property type="match status" value="1"/>
</dbReference>
<evidence type="ECO:0000256" key="2">
    <source>
        <dbReference type="ARBA" id="ARBA00022598"/>
    </source>
</evidence>
<evidence type="ECO:0000259" key="3">
    <source>
        <dbReference type="Pfam" id="PF00501"/>
    </source>
</evidence>
<dbReference type="RefSeq" id="WP_152899305.1">
    <property type="nucleotide sequence ID" value="NZ_WHUV01000005.1"/>
</dbReference>
<feature type="domain" description="AMP-dependent synthetase/ligase" evidence="3">
    <location>
        <begin position="9"/>
        <end position="367"/>
    </location>
</feature>
<accession>A0A7X1PQT0</accession>
<dbReference type="Pfam" id="PF13193">
    <property type="entry name" value="AMP-binding_C"/>
    <property type="match status" value="1"/>
</dbReference>
<dbReference type="InterPro" id="IPR020845">
    <property type="entry name" value="AMP-binding_CS"/>
</dbReference>
<feature type="domain" description="AMP-binding enzyme C-terminal" evidence="4">
    <location>
        <begin position="417"/>
        <end position="492"/>
    </location>
</feature>
<sequence length="512" mass="55460">MNIAQWLLDAAQRWPQRAALFEGSRQVADYQAFAARARDRALELRQQHGIVPGERVALLLKNSCAYLELLYAIWWSGAVAVPINHKLHALEAAWIAGNAGARLIYTDDGRVFDGTALPEGCRELAVAAALPGEAPGAELLEPCPRQDSDLAWLFYTSGTTGRSKGVMLSHGNLLAMSLCYPLDVDPVSADDAVVYAAPLSHGAGLYNFIHVRCGARHVVPASRGFQAQELFELAQELGQVSLFAAPTMVKRMVEQARQQGYTGQGIKTIVYGGGPMYLADLTAALDTFGPRLVQIYGQGECPMTITALSRETIADRGQADWPAIAASVGRAQACVEVQVLDASGQPLAPGEPGEIAVRGAPVMQGYWNNPQATQAALVDGWLRTGDVGFLDGQGYLTLTDRCKDVIISGGSNIYPREVEEVLMQHPGVFEVCVVGEADAEWGESVVAFVVARSSASLDEQALGQWFVERMASFKKPRKYLFCAELPKNSYGKILKTRLRQWLKDPAQALAEL</sequence>
<comment type="caution">
    <text evidence="5">The sequence shown here is derived from an EMBL/GenBank/DDBJ whole genome shotgun (WGS) entry which is preliminary data.</text>
</comment>
<evidence type="ECO:0000259" key="4">
    <source>
        <dbReference type="Pfam" id="PF13193"/>
    </source>
</evidence>
<evidence type="ECO:0000313" key="5">
    <source>
        <dbReference type="EMBL" id="MQA56706.1"/>
    </source>
</evidence>
<name>A0A7X1PQT0_9PSED</name>
<dbReference type="Gene3D" id="3.40.50.12780">
    <property type="entry name" value="N-terminal domain of ligase-like"/>
    <property type="match status" value="1"/>
</dbReference>
<dbReference type="InterPro" id="IPR042099">
    <property type="entry name" value="ANL_N_sf"/>
</dbReference>
<dbReference type="Proteomes" id="UP000486534">
    <property type="component" value="Unassembled WGS sequence"/>
</dbReference>
<dbReference type="Gene3D" id="3.30.300.30">
    <property type="match status" value="1"/>
</dbReference>
<dbReference type="EMBL" id="WHUV01000005">
    <property type="protein sequence ID" value="MQA56706.1"/>
    <property type="molecule type" value="Genomic_DNA"/>
</dbReference>
<reference evidence="5 6" key="1">
    <citation type="submission" date="2019-10" db="EMBL/GenBank/DDBJ databases">
        <title>Pseudomonas dajingensis sp. nov., isolated from the profound head ulcers of farmed Murray cod (Maccullochella peelii peelii).</title>
        <authorList>
            <person name="Liu Y."/>
        </authorList>
    </citation>
    <scope>NUCLEOTIDE SEQUENCE [LARGE SCALE GENOMIC DNA]</scope>
    <source>
        <strain evidence="5 6">MC042</strain>
    </source>
</reference>
<dbReference type="InterPro" id="IPR045851">
    <property type="entry name" value="AMP-bd_C_sf"/>
</dbReference>
<dbReference type="GO" id="GO:0016878">
    <property type="term" value="F:acid-thiol ligase activity"/>
    <property type="evidence" value="ECO:0007669"/>
    <property type="project" value="UniProtKB-ARBA"/>
</dbReference>